<evidence type="ECO:0000256" key="2">
    <source>
        <dbReference type="ARBA" id="ARBA00022617"/>
    </source>
</evidence>
<dbReference type="GO" id="GO:0005506">
    <property type="term" value="F:iron ion binding"/>
    <property type="evidence" value="ECO:0007669"/>
    <property type="project" value="InterPro"/>
</dbReference>
<organism evidence="9 10">
    <name type="scientific">Neisseria iguanae</name>
    <dbReference type="NCBI Taxonomy" id="90242"/>
    <lineage>
        <taxon>Bacteria</taxon>
        <taxon>Pseudomonadati</taxon>
        <taxon>Pseudomonadota</taxon>
        <taxon>Betaproteobacteria</taxon>
        <taxon>Neisseriales</taxon>
        <taxon>Neisseriaceae</taxon>
        <taxon>Neisseria</taxon>
    </lineage>
</organism>
<feature type="binding site" description="covalent" evidence="7">
    <location>
        <position position="143"/>
    </location>
    <ligand>
        <name>heme c</name>
        <dbReference type="ChEBI" id="CHEBI:61717"/>
    </ligand>
</feature>
<dbReference type="AlphaFoldDB" id="A0A2P7U0X9"/>
<dbReference type="Pfam" id="PF01322">
    <property type="entry name" value="Cytochrom_C_2"/>
    <property type="match status" value="1"/>
</dbReference>
<keyword evidence="2 7" id="KW-0349">Heme</keyword>
<dbReference type="GO" id="GO:0009055">
    <property type="term" value="F:electron transfer activity"/>
    <property type="evidence" value="ECO:0007669"/>
    <property type="project" value="InterPro"/>
</dbReference>
<dbReference type="PIRSF" id="PIRSF000027">
    <property type="entry name" value="Cytc_c_prime"/>
    <property type="match status" value="1"/>
</dbReference>
<dbReference type="InterPro" id="IPR002321">
    <property type="entry name" value="Cyt_c_II"/>
</dbReference>
<proteinExistence type="predicted"/>
<feature type="binding site" description="axial binding residue" evidence="6">
    <location>
        <position position="144"/>
    </location>
    <ligand>
        <name>heme c</name>
        <dbReference type="ChEBI" id="CHEBI:61717"/>
    </ligand>
    <ligandPart>
        <name>Fe</name>
        <dbReference type="ChEBI" id="CHEBI:18248"/>
    </ligandPart>
</feature>
<feature type="signal peptide" evidence="8">
    <location>
        <begin position="1"/>
        <end position="25"/>
    </location>
</feature>
<accession>A0A2P7U0X9</accession>
<keyword evidence="1" id="KW-0813">Transport</keyword>
<dbReference type="InterPro" id="IPR015984">
    <property type="entry name" value="Cyt_c_prime_subgr"/>
</dbReference>
<dbReference type="Proteomes" id="UP000241868">
    <property type="component" value="Unassembled WGS sequence"/>
</dbReference>
<feature type="chain" id="PRO_5015159499" evidence="8">
    <location>
        <begin position="26"/>
        <end position="151"/>
    </location>
</feature>
<dbReference type="PROSITE" id="PS51257">
    <property type="entry name" value="PROKAR_LIPOPROTEIN"/>
    <property type="match status" value="1"/>
</dbReference>
<feature type="binding site" description="covalent" evidence="7">
    <location>
        <position position="140"/>
    </location>
    <ligand>
        <name>heme c</name>
        <dbReference type="ChEBI" id="CHEBI:61717"/>
    </ligand>
</feature>
<evidence type="ECO:0000256" key="5">
    <source>
        <dbReference type="ARBA" id="ARBA00023004"/>
    </source>
</evidence>
<name>A0A2P7U0X9_9NEIS</name>
<evidence type="ECO:0000313" key="10">
    <source>
        <dbReference type="Proteomes" id="UP000241868"/>
    </source>
</evidence>
<dbReference type="SUPFAM" id="SSF47175">
    <property type="entry name" value="Cytochromes"/>
    <property type="match status" value="1"/>
</dbReference>
<dbReference type="Gene3D" id="1.20.120.10">
    <property type="entry name" value="Cytochrome c/b562"/>
    <property type="match status" value="1"/>
</dbReference>
<dbReference type="GO" id="GO:0042597">
    <property type="term" value="C:periplasmic space"/>
    <property type="evidence" value="ECO:0007669"/>
    <property type="project" value="InterPro"/>
</dbReference>
<dbReference type="PRINTS" id="PR00608">
    <property type="entry name" value="CYTCHROMECII"/>
</dbReference>
<comment type="PTM">
    <text evidence="7">Binds 1 heme group per subunit.</text>
</comment>
<evidence type="ECO:0000256" key="3">
    <source>
        <dbReference type="ARBA" id="ARBA00022723"/>
    </source>
</evidence>
<gene>
    <name evidence="9" type="ORF">C7N83_04900</name>
</gene>
<evidence type="ECO:0000256" key="4">
    <source>
        <dbReference type="ARBA" id="ARBA00022982"/>
    </source>
</evidence>
<dbReference type="InterPro" id="IPR012127">
    <property type="entry name" value="Cyt_c_prime"/>
</dbReference>
<dbReference type="PROSITE" id="PS51009">
    <property type="entry name" value="CYTCII"/>
    <property type="match status" value="1"/>
</dbReference>
<evidence type="ECO:0000256" key="1">
    <source>
        <dbReference type="ARBA" id="ARBA00022448"/>
    </source>
</evidence>
<comment type="caution">
    <text evidence="9">The sequence shown here is derived from an EMBL/GenBank/DDBJ whole genome shotgun (WGS) entry which is preliminary data.</text>
</comment>
<dbReference type="GO" id="GO:0020037">
    <property type="term" value="F:heme binding"/>
    <property type="evidence" value="ECO:0007669"/>
    <property type="project" value="InterPro"/>
</dbReference>
<evidence type="ECO:0000256" key="6">
    <source>
        <dbReference type="PIRSR" id="PIRSR000027-1"/>
    </source>
</evidence>
<dbReference type="InterPro" id="IPR010980">
    <property type="entry name" value="Cyt_c/b562"/>
</dbReference>
<evidence type="ECO:0000256" key="7">
    <source>
        <dbReference type="PIRSR" id="PIRSR000027-2"/>
    </source>
</evidence>
<dbReference type="RefSeq" id="WP_106741053.1">
    <property type="nucleotide sequence ID" value="NZ_PXYY01000021.1"/>
</dbReference>
<dbReference type="GO" id="GO:0022900">
    <property type="term" value="P:electron transport chain"/>
    <property type="evidence" value="ECO:0007669"/>
    <property type="project" value="InterPro"/>
</dbReference>
<sequence length="151" mass="16262">MKIKTSLILSATTAFALSACGGAPAEPKGAISEERTAAFKSMMPEFMSMGKMVKGEETYVTDTFKANAVKFAESSKKPFEHFQSDPQGNGDALPVIWEDEAKFKAEEEKFHAAVAKLNEAAQGGNLETVKAAYGEVGASCKSCHDVYRKPK</sequence>
<protein>
    <submittedName>
        <fullName evidence="9">Cytochrome C</fullName>
    </submittedName>
</protein>
<dbReference type="OrthoDB" id="5520910at2"/>
<keyword evidence="4" id="KW-0249">Electron transport</keyword>
<reference evidence="9 10" key="1">
    <citation type="submission" date="2018-03" db="EMBL/GenBank/DDBJ databases">
        <title>Neisseria weixii sp. nov., isolated from the intestinal contents of Tibetan Plateau pika (Ochotona curzoniae) in Yushu, Qinghai Province, China.</title>
        <authorList>
            <person name="Gui Z."/>
        </authorList>
    </citation>
    <scope>NUCLEOTIDE SEQUENCE [LARGE SCALE GENOMIC DNA]</scope>
    <source>
        <strain evidence="9 10">ATCC 51483</strain>
    </source>
</reference>
<evidence type="ECO:0000313" key="9">
    <source>
        <dbReference type="EMBL" id="PSJ80626.1"/>
    </source>
</evidence>
<keyword evidence="3 6" id="KW-0479">Metal-binding</keyword>
<keyword evidence="8" id="KW-0732">Signal</keyword>
<keyword evidence="10" id="KW-1185">Reference proteome</keyword>
<dbReference type="EMBL" id="PXYY01000021">
    <property type="protein sequence ID" value="PSJ80626.1"/>
    <property type="molecule type" value="Genomic_DNA"/>
</dbReference>
<evidence type="ECO:0000256" key="8">
    <source>
        <dbReference type="SAM" id="SignalP"/>
    </source>
</evidence>
<keyword evidence="5 6" id="KW-0408">Iron</keyword>